<dbReference type="Proteomes" id="UP000250369">
    <property type="component" value="Unassembled WGS sequence"/>
</dbReference>
<evidence type="ECO:0000259" key="1">
    <source>
        <dbReference type="Pfam" id="PF01370"/>
    </source>
</evidence>
<feature type="domain" description="NAD-dependent epimerase/dehydratase" evidence="1">
    <location>
        <begin position="8"/>
        <end position="225"/>
    </location>
</feature>
<reference evidence="2 3" key="1">
    <citation type="journal article" date="2009" name="Int. J. Syst. Evol. Microbiol.">
        <title>Paenibacillus contaminans sp. nov., isolated from a contaminated laboratory plate.</title>
        <authorList>
            <person name="Chou J.H."/>
            <person name="Lee J.H."/>
            <person name="Lin M.C."/>
            <person name="Chang P.S."/>
            <person name="Arun A.B."/>
            <person name="Young C.C."/>
            <person name="Chen W.M."/>
        </authorList>
    </citation>
    <scope>NUCLEOTIDE SEQUENCE [LARGE SCALE GENOMIC DNA]</scope>
    <source>
        <strain evidence="2 3">CKOBP-6</strain>
    </source>
</reference>
<protein>
    <submittedName>
        <fullName evidence="2">NAD(P)-dependent oxidoreductase</fullName>
    </submittedName>
</protein>
<dbReference type="Gene3D" id="3.40.50.720">
    <property type="entry name" value="NAD(P)-binding Rossmann-like Domain"/>
    <property type="match status" value="1"/>
</dbReference>
<dbReference type="PANTHER" id="PTHR43103">
    <property type="entry name" value="NUCLEOSIDE-DIPHOSPHATE-SUGAR EPIMERASE"/>
    <property type="match status" value="1"/>
</dbReference>
<dbReference type="SUPFAM" id="SSF51735">
    <property type="entry name" value="NAD(P)-binding Rossmann-fold domains"/>
    <property type="match status" value="1"/>
</dbReference>
<sequence>MNVGQGRVVVTGGSGKAGKWIVRELLDHGYDVLNVDTRLPEEKLCETVIADLNDLGQVHNALSALGTRDRRPIEAVIHFAAIPQAFTHTNDVTFRNNVMTTYNVLEAAANLGIPKAVTASSESSYGIVYASEFFSPQYLPVDEAHPQLPEDSYGLSKVVNELTGETFNRRTGMQVVSFRLGNILEPSDYPRVIGSFSEPEARKIILWSYIDARDVAAACRMAIEKDGLGAQAMILAADDTSSNVATSELISRYLPGVKENRLPVEGRPSLLCNEKAKQLLGWRQQYFLQENAPY</sequence>
<keyword evidence="3" id="KW-1185">Reference proteome</keyword>
<name>A0A329MA59_9BACL</name>
<dbReference type="PANTHER" id="PTHR43103:SF6">
    <property type="entry name" value="PUTATIVE-RELATED"/>
    <property type="match status" value="1"/>
</dbReference>
<evidence type="ECO:0000313" key="3">
    <source>
        <dbReference type="Proteomes" id="UP000250369"/>
    </source>
</evidence>
<dbReference type="InterPro" id="IPR001509">
    <property type="entry name" value="Epimerase_deHydtase"/>
</dbReference>
<dbReference type="InterPro" id="IPR036291">
    <property type="entry name" value="NAD(P)-bd_dom_sf"/>
</dbReference>
<dbReference type="CDD" id="cd08946">
    <property type="entry name" value="SDR_e"/>
    <property type="match status" value="1"/>
</dbReference>
<dbReference type="OrthoDB" id="9801056at2"/>
<gene>
    <name evidence="2" type="ORF">DQG23_29005</name>
</gene>
<accession>A0A329MA59</accession>
<organism evidence="2 3">
    <name type="scientific">Paenibacillus contaminans</name>
    <dbReference type="NCBI Taxonomy" id="450362"/>
    <lineage>
        <taxon>Bacteria</taxon>
        <taxon>Bacillati</taxon>
        <taxon>Bacillota</taxon>
        <taxon>Bacilli</taxon>
        <taxon>Bacillales</taxon>
        <taxon>Paenibacillaceae</taxon>
        <taxon>Paenibacillus</taxon>
    </lineage>
</organism>
<dbReference type="AlphaFoldDB" id="A0A329MA59"/>
<proteinExistence type="predicted"/>
<dbReference type="Pfam" id="PF01370">
    <property type="entry name" value="Epimerase"/>
    <property type="match status" value="1"/>
</dbReference>
<evidence type="ECO:0000313" key="2">
    <source>
        <dbReference type="EMBL" id="RAV16036.1"/>
    </source>
</evidence>
<dbReference type="EMBL" id="QMFB01000022">
    <property type="protein sequence ID" value="RAV16036.1"/>
    <property type="molecule type" value="Genomic_DNA"/>
</dbReference>
<comment type="caution">
    <text evidence="2">The sequence shown here is derived from an EMBL/GenBank/DDBJ whole genome shotgun (WGS) entry which is preliminary data.</text>
</comment>